<sequence>MGGIPVCWGEISQWELGSKEVVNETIGSIDQFRARLKAAQDRQKSYADNRKVGDFVLLKVSPWKGEIRFRKRGKLSPCFIGPFKVIARVGATAYRLELQEGLSRLHNTFHMSHLRKCMADESTFVPLDDIELNKKLIYIEKLVAILDRKMKKLRNKEISLVLVRWKYKKGADMTWKTEEEMLKYYPNLFM</sequence>
<evidence type="ECO:0000313" key="2">
    <source>
        <dbReference type="Proteomes" id="UP001056120"/>
    </source>
</evidence>
<keyword evidence="2" id="KW-1185">Reference proteome</keyword>
<dbReference type="Proteomes" id="UP001056120">
    <property type="component" value="Linkage Group LG21"/>
</dbReference>
<dbReference type="EMBL" id="CM042038">
    <property type="protein sequence ID" value="KAI3732361.1"/>
    <property type="molecule type" value="Genomic_DNA"/>
</dbReference>
<evidence type="ECO:0000313" key="1">
    <source>
        <dbReference type="EMBL" id="KAI3732361.1"/>
    </source>
</evidence>
<reference evidence="2" key="1">
    <citation type="journal article" date="2022" name="Mol. Ecol. Resour.">
        <title>The genomes of chicory, endive, great burdock and yacon provide insights into Asteraceae palaeo-polyploidization history and plant inulin production.</title>
        <authorList>
            <person name="Fan W."/>
            <person name="Wang S."/>
            <person name="Wang H."/>
            <person name="Wang A."/>
            <person name="Jiang F."/>
            <person name="Liu H."/>
            <person name="Zhao H."/>
            <person name="Xu D."/>
            <person name="Zhang Y."/>
        </authorList>
    </citation>
    <scope>NUCLEOTIDE SEQUENCE [LARGE SCALE GENOMIC DNA]</scope>
    <source>
        <strain evidence="2">cv. Yunnan</strain>
    </source>
</reference>
<name>A0ACB9CDH1_9ASTR</name>
<accession>A0ACB9CDH1</accession>
<reference evidence="1 2" key="2">
    <citation type="journal article" date="2022" name="Mol. Ecol. Resour.">
        <title>The genomes of chicory, endive, great burdock and yacon provide insights into Asteraceae paleo-polyploidization history and plant inulin production.</title>
        <authorList>
            <person name="Fan W."/>
            <person name="Wang S."/>
            <person name="Wang H."/>
            <person name="Wang A."/>
            <person name="Jiang F."/>
            <person name="Liu H."/>
            <person name="Zhao H."/>
            <person name="Xu D."/>
            <person name="Zhang Y."/>
        </authorList>
    </citation>
    <scope>NUCLEOTIDE SEQUENCE [LARGE SCALE GENOMIC DNA]</scope>
    <source>
        <strain evidence="2">cv. Yunnan</strain>
        <tissue evidence="1">Leaves</tissue>
    </source>
</reference>
<proteinExistence type="predicted"/>
<comment type="caution">
    <text evidence="1">The sequence shown here is derived from an EMBL/GenBank/DDBJ whole genome shotgun (WGS) entry which is preliminary data.</text>
</comment>
<organism evidence="1 2">
    <name type="scientific">Smallanthus sonchifolius</name>
    <dbReference type="NCBI Taxonomy" id="185202"/>
    <lineage>
        <taxon>Eukaryota</taxon>
        <taxon>Viridiplantae</taxon>
        <taxon>Streptophyta</taxon>
        <taxon>Embryophyta</taxon>
        <taxon>Tracheophyta</taxon>
        <taxon>Spermatophyta</taxon>
        <taxon>Magnoliopsida</taxon>
        <taxon>eudicotyledons</taxon>
        <taxon>Gunneridae</taxon>
        <taxon>Pentapetalae</taxon>
        <taxon>asterids</taxon>
        <taxon>campanulids</taxon>
        <taxon>Asterales</taxon>
        <taxon>Asteraceae</taxon>
        <taxon>Asteroideae</taxon>
        <taxon>Heliantheae alliance</taxon>
        <taxon>Millerieae</taxon>
        <taxon>Smallanthus</taxon>
    </lineage>
</organism>
<gene>
    <name evidence="1" type="ORF">L1987_63565</name>
</gene>
<protein>
    <submittedName>
        <fullName evidence="1">Uncharacterized protein</fullName>
    </submittedName>
</protein>